<gene>
    <name evidence="12" type="ORF">KMW28_12045</name>
</gene>
<proteinExistence type="inferred from homology"/>
<dbReference type="InterPro" id="IPR039426">
    <property type="entry name" value="TonB-dep_rcpt-like"/>
</dbReference>
<evidence type="ECO:0000256" key="4">
    <source>
        <dbReference type="ARBA" id="ARBA00022692"/>
    </source>
</evidence>
<keyword evidence="12" id="KW-0675">Receptor</keyword>
<evidence type="ECO:0000313" key="13">
    <source>
        <dbReference type="Proteomes" id="UP000678679"/>
    </source>
</evidence>
<feature type="domain" description="TonB-dependent receptor plug" evidence="10">
    <location>
        <begin position="148"/>
        <end position="228"/>
    </location>
</feature>
<evidence type="ECO:0000256" key="1">
    <source>
        <dbReference type="ARBA" id="ARBA00004571"/>
    </source>
</evidence>
<dbReference type="InterPro" id="IPR037066">
    <property type="entry name" value="Plug_dom_sf"/>
</dbReference>
<dbReference type="AlphaFoldDB" id="A0AAX1MYL1"/>
<dbReference type="SUPFAM" id="SSF56935">
    <property type="entry name" value="Porins"/>
    <property type="match status" value="1"/>
</dbReference>
<dbReference type="PANTHER" id="PTHR30069">
    <property type="entry name" value="TONB-DEPENDENT OUTER MEMBRANE RECEPTOR"/>
    <property type="match status" value="1"/>
</dbReference>
<keyword evidence="5 9" id="KW-0732">Signal</keyword>
<evidence type="ECO:0000256" key="7">
    <source>
        <dbReference type="ARBA" id="ARBA00023237"/>
    </source>
</evidence>
<feature type="chain" id="PRO_5043690515" evidence="9">
    <location>
        <begin position="23"/>
        <end position="800"/>
    </location>
</feature>
<keyword evidence="13" id="KW-1185">Reference proteome</keyword>
<comment type="subcellular location">
    <subcellularLocation>
        <location evidence="1 8">Cell outer membrane</location>
        <topology evidence="1 8">Multi-pass membrane protein</topology>
    </subcellularLocation>
</comment>
<evidence type="ECO:0000256" key="8">
    <source>
        <dbReference type="PROSITE-ProRule" id="PRU01360"/>
    </source>
</evidence>
<dbReference type="GO" id="GO:0044718">
    <property type="term" value="P:siderophore transmembrane transport"/>
    <property type="evidence" value="ECO:0007669"/>
    <property type="project" value="TreeGrafter"/>
</dbReference>
<evidence type="ECO:0000256" key="6">
    <source>
        <dbReference type="ARBA" id="ARBA00023136"/>
    </source>
</evidence>
<keyword evidence="6 8" id="KW-0472">Membrane</keyword>
<dbReference type="PANTHER" id="PTHR30069:SF29">
    <property type="entry name" value="HEMOGLOBIN AND HEMOGLOBIN-HAPTOGLOBIN-BINDING PROTEIN 1-RELATED"/>
    <property type="match status" value="1"/>
</dbReference>
<evidence type="ECO:0000256" key="5">
    <source>
        <dbReference type="ARBA" id="ARBA00022729"/>
    </source>
</evidence>
<evidence type="ECO:0000256" key="9">
    <source>
        <dbReference type="SAM" id="SignalP"/>
    </source>
</evidence>
<keyword evidence="3 8" id="KW-1134">Transmembrane beta strand</keyword>
<keyword evidence="7 8" id="KW-0998">Cell outer membrane</keyword>
<dbReference type="InterPro" id="IPR012910">
    <property type="entry name" value="Plug_dom"/>
</dbReference>
<dbReference type="Gene3D" id="2.170.130.10">
    <property type="entry name" value="TonB-dependent receptor, plug domain"/>
    <property type="match status" value="1"/>
</dbReference>
<dbReference type="KEGG" id="fya:KMW28_12045"/>
<dbReference type="Pfam" id="PF13715">
    <property type="entry name" value="CarbopepD_reg_2"/>
    <property type="match status" value="1"/>
</dbReference>
<dbReference type="SUPFAM" id="SSF49478">
    <property type="entry name" value="Cna protein B-type domain"/>
    <property type="match status" value="1"/>
</dbReference>
<keyword evidence="2 8" id="KW-0813">Transport</keyword>
<dbReference type="InterPro" id="IPR036942">
    <property type="entry name" value="Beta-barrel_TonB_sf"/>
</dbReference>
<organism evidence="12 13">
    <name type="scientific">Flammeovirga yaeyamensis</name>
    <dbReference type="NCBI Taxonomy" id="367791"/>
    <lineage>
        <taxon>Bacteria</taxon>
        <taxon>Pseudomonadati</taxon>
        <taxon>Bacteroidota</taxon>
        <taxon>Cytophagia</taxon>
        <taxon>Cytophagales</taxon>
        <taxon>Flammeovirgaceae</taxon>
        <taxon>Flammeovirga</taxon>
    </lineage>
</organism>
<dbReference type="Proteomes" id="UP000678679">
    <property type="component" value="Chromosome 1"/>
</dbReference>
<feature type="domain" description="Outer membrane protein beta-barrel" evidence="11">
    <location>
        <begin position="401"/>
        <end position="779"/>
    </location>
</feature>
<protein>
    <submittedName>
        <fullName evidence="12">TonB-dependent receptor</fullName>
    </submittedName>
</protein>
<dbReference type="PROSITE" id="PS52016">
    <property type="entry name" value="TONB_DEPENDENT_REC_3"/>
    <property type="match status" value="1"/>
</dbReference>
<reference evidence="12 13" key="1">
    <citation type="submission" date="2021-05" db="EMBL/GenBank/DDBJ databases">
        <title>Comparative genomic studies on the polysaccharide-degrading batcterial strains of the Flammeovirga genus.</title>
        <authorList>
            <person name="Zewei F."/>
            <person name="Zheng Z."/>
            <person name="Yu L."/>
            <person name="Ruyue G."/>
            <person name="Yanhong M."/>
            <person name="Yuanyuan C."/>
            <person name="Jingyan G."/>
            <person name="Wenjun H."/>
        </authorList>
    </citation>
    <scope>NUCLEOTIDE SEQUENCE [LARGE SCALE GENOMIC DNA]</scope>
    <source>
        <strain evidence="12 13">NBRC:100898</strain>
    </source>
</reference>
<name>A0AAX1MYL1_9BACT</name>
<feature type="signal peptide" evidence="9">
    <location>
        <begin position="1"/>
        <end position="22"/>
    </location>
</feature>
<dbReference type="GO" id="GO:0009279">
    <property type="term" value="C:cell outer membrane"/>
    <property type="evidence" value="ECO:0007669"/>
    <property type="project" value="UniProtKB-SubCell"/>
</dbReference>
<sequence>MKLTTIIIGLLLVHGLSFGANFSDGDEPNAKGAIFGKIYDQASKQPLGYVSVGLLDQDNKTVTGGLTKDDGSFMLSKVPHGKYNLIIQFVGYVKVQKEIEVSSSSSKIDVGEVHLETNVEELDEVEIVGETQLIENHIDKKVINVSKAMIANGNSTSEILNTLPEINVGADGSISLRGDNNVRVLLDGKPSQLDINQLLQSLPADAVEKIEVITNPSSKYDPDGLSGIINIVTKKDAFKGLNGNFNLNAGTNNKYSGYVGLNYRVSKFNFFAQTYMSDDEWDNTREMTRTFDDENTNNFFQTENMNENSGFSMFKGGFDVFWDSTNTTTLSLQRWQWKSNSQSDFNGYYLDRNENIVDTEYQRGRNYNLGGGYNFNLNHRKEFKNGELELDVFANTGEAEFTPENAFQQGEELKPLNRNSNMANWLYGSFQADYNQKINDKSSFEVGYKGELLSAKLDIENINYVADDSLVYGYPYESQIHAMYGSYSLKLNKTSFKVGLRGEAAHMEGKLESQSLNDTSFVIDYASIFPSIHIKQQVGEKSTFGVSYSRRIKRPDIMQLLPSEMSSNPKSVVIGNPSLQPSYTNSMELSYNYMGTGKVSVNSALYMRHSTDIIREVLDYREDTDVTVTTYANLGESMTGGLSLSSDYRMLDWWSWNGSLDFYYLDIKDTNEELTIPVEGSPLNWSAKLNTKITPMKGLTLQIMGRYTADRYDAQRITEPAYSMDIALKKSILKNKGSVNLKVNNLLYSGELRTVYGNGFNEFVNYQRESPVYRVSFSYAFGGQFQGRQKRNISSGGGGL</sequence>
<keyword evidence="4 8" id="KW-0812">Transmembrane</keyword>
<evidence type="ECO:0000259" key="11">
    <source>
        <dbReference type="Pfam" id="PF14905"/>
    </source>
</evidence>
<comment type="similarity">
    <text evidence="8">Belongs to the TonB-dependent receptor family.</text>
</comment>
<dbReference type="Gene3D" id="2.40.170.20">
    <property type="entry name" value="TonB-dependent receptor, beta-barrel domain"/>
    <property type="match status" value="1"/>
</dbReference>
<dbReference type="RefSeq" id="WP_169663207.1">
    <property type="nucleotide sequence ID" value="NZ_CP076132.1"/>
</dbReference>
<evidence type="ECO:0000256" key="3">
    <source>
        <dbReference type="ARBA" id="ARBA00022452"/>
    </source>
</evidence>
<accession>A0AAX1MYL1</accession>
<dbReference type="Pfam" id="PF07715">
    <property type="entry name" value="Plug"/>
    <property type="match status" value="1"/>
</dbReference>
<dbReference type="Gene3D" id="2.60.40.1120">
    <property type="entry name" value="Carboxypeptidase-like, regulatory domain"/>
    <property type="match status" value="1"/>
</dbReference>
<evidence type="ECO:0000313" key="12">
    <source>
        <dbReference type="EMBL" id="QWG00384.1"/>
    </source>
</evidence>
<evidence type="ECO:0000256" key="2">
    <source>
        <dbReference type="ARBA" id="ARBA00022448"/>
    </source>
</evidence>
<dbReference type="InterPro" id="IPR041700">
    <property type="entry name" value="OMP_b-brl_3"/>
</dbReference>
<evidence type="ECO:0000259" key="10">
    <source>
        <dbReference type="Pfam" id="PF07715"/>
    </source>
</evidence>
<dbReference type="EMBL" id="CP076132">
    <property type="protein sequence ID" value="QWG00384.1"/>
    <property type="molecule type" value="Genomic_DNA"/>
</dbReference>
<dbReference type="GO" id="GO:0015344">
    <property type="term" value="F:siderophore uptake transmembrane transporter activity"/>
    <property type="evidence" value="ECO:0007669"/>
    <property type="project" value="TreeGrafter"/>
</dbReference>
<dbReference type="Pfam" id="PF14905">
    <property type="entry name" value="OMP_b-brl_3"/>
    <property type="match status" value="1"/>
</dbReference>